<evidence type="ECO:0000256" key="1">
    <source>
        <dbReference type="ARBA" id="ARBA00022670"/>
    </source>
</evidence>
<dbReference type="AlphaFoldDB" id="A0A914R1K8"/>
<proteinExistence type="predicted"/>
<dbReference type="GO" id="GO:0031012">
    <property type="term" value="C:extracellular matrix"/>
    <property type="evidence" value="ECO:0007669"/>
    <property type="project" value="InterPro"/>
</dbReference>
<organism evidence="6 7">
    <name type="scientific">Panagrolaimus davidi</name>
    <dbReference type="NCBI Taxonomy" id="227884"/>
    <lineage>
        <taxon>Eukaryota</taxon>
        <taxon>Metazoa</taxon>
        <taxon>Ecdysozoa</taxon>
        <taxon>Nematoda</taxon>
        <taxon>Chromadorea</taxon>
        <taxon>Rhabditida</taxon>
        <taxon>Tylenchina</taxon>
        <taxon>Panagrolaimomorpha</taxon>
        <taxon>Panagrolaimoidea</taxon>
        <taxon>Panagrolaimidae</taxon>
        <taxon>Panagrolaimus</taxon>
    </lineage>
</organism>
<evidence type="ECO:0000256" key="2">
    <source>
        <dbReference type="ARBA" id="ARBA00022723"/>
    </source>
</evidence>
<dbReference type="Gene3D" id="3.40.390.10">
    <property type="entry name" value="Collagenase (Catalytic Domain)"/>
    <property type="match status" value="1"/>
</dbReference>
<dbReference type="GO" id="GO:0006508">
    <property type="term" value="P:proteolysis"/>
    <property type="evidence" value="ECO:0007669"/>
    <property type="project" value="UniProtKB-KW"/>
</dbReference>
<keyword evidence="4" id="KW-0862">Zinc</keyword>
<dbReference type="GO" id="GO:0004222">
    <property type="term" value="F:metalloendopeptidase activity"/>
    <property type="evidence" value="ECO:0007669"/>
    <property type="project" value="InterPro"/>
</dbReference>
<keyword evidence="6" id="KW-1185">Reference proteome</keyword>
<dbReference type="Proteomes" id="UP000887578">
    <property type="component" value="Unplaced"/>
</dbReference>
<keyword evidence="2" id="KW-0479">Metal-binding</keyword>
<feature type="domain" description="Peptidase M10 metallopeptidase" evidence="5">
    <location>
        <begin position="15"/>
        <end position="76"/>
    </location>
</feature>
<evidence type="ECO:0000256" key="4">
    <source>
        <dbReference type="ARBA" id="ARBA00022833"/>
    </source>
</evidence>
<keyword evidence="3" id="KW-0378">Hydrolase</keyword>
<dbReference type="SUPFAM" id="SSF55486">
    <property type="entry name" value="Metalloproteases ('zincins'), catalytic domain"/>
    <property type="match status" value="1"/>
</dbReference>
<evidence type="ECO:0000313" key="7">
    <source>
        <dbReference type="WBParaSite" id="PDA_v2.g838.t1"/>
    </source>
</evidence>
<sequence length="160" mass="18302">MFAFSVFKTLFSTQTWSKQVLTYSIINSSKELSLDDTKAAFRYGFDQLSTVISKEFIEQRANSTSDREDISISFFTPGLNGIGLIVSSSWQESIYFNGNEKWKKYIIGEKVDPKQRDITWEAMNQILNLFKIDGLPNSDKISLDAKYSDSNGNYVLPKYV</sequence>
<dbReference type="Pfam" id="PF00413">
    <property type="entry name" value="Peptidase_M10"/>
    <property type="match status" value="1"/>
</dbReference>
<dbReference type="GO" id="GO:0008270">
    <property type="term" value="F:zinc ion binding"/>
    <property type="evidence" value="ECO:0007669"/>
    <property type="project" value="InterPro"/>
</dbReference>
<keyword evidence="1" id="KW-0645">Protease</keyword>
<dbReference type="WBParaSite" id="PDA_v2.g838.t1">
    <property type="protein sequence ID" value="PDA_v2.g838.t1"/>
    <property type="gene ID" value="PDA_v2.g838"/>
</dbReference>
<accession>A0A914R1K8</accession>
<dbReference type="InterPro" id="IPR024079">
    <property type="entry name" value="MetalloPept_cat_dom_sf"/>
</dbReference>
<protein>
    <submittedName>
        <fullName evidence="7">Peptidase M10 metallopeptidase domain-containing protein</fullName>
    </submittedName>
</protein>
<name>A0A914R1K8_9BILA</name>
<dbReference type="InterPro" id="IPR001818">
    <property type="entry name" value="Pept_M10_metallopeptidase"/>
</dbReference>
<reference evidence="7" key="1">
    <citation type="submission" date="2022-11" db="UniProtKB">
        <authorList>
            <consortium name="WormBaseParasite"/>
        </authorList>
    </citation>
    <scope>IDENTIFICATION</scope>
</reference>
<evidence type="ECO:0000256" key="3">
    <source>
        <dbReference type="ARBA" id="ARBA00022801"/>
    </source>
</evidence>
<evidence type="ECO:0000259" key="5">
    <source>
        <dbReference type="Pfam" id="PF00413"/>
    </source>
</evidence>
<evidence type="ECO:0000313" key="6">
    <source>
        <dbReference type="Proteomes" id="UP000887578"/>
    </source>
</evidence>